<keyword evidence="2" id="KW-0732">Signal</keyword>
<comment type="similarity">
    <text evidence="1">Belongs to the transglycosylase Slt family.</text>
</comment>
<dbReference type="GO" id="GO:0004553">
    <property type="term" value="F:hydrolase activity, hydrolyzing O-glycosyl compounds"/>
    <property type="evidence" value="ECO:0007669"/>
    <property type="project" value="InterPro"/>
</dbReference>
<dbReference type="InterPro" id="IPR012289">
    <property type="entry name" value="Lytic_TGlycosylase_superhlx_L"/>
</dbReference>
<dbReference type="Gene3D" id="1.10.1240.20">
    <property type="entry name" value="Lytic transglycosylase, superhelical linker domain"/>
    <property type="match status" value="1"/>
</dbReference>
<dbReference type="CDD" id="cd13401">
    <property type="entry name" value="Slt70-like"/>
    <property type="match status" value="1"/>
</dbReference>
<dbReference type="EMBL" id="UGYO01000002">
    <property type="protein sequence ID" value="SUJ08272.1"/>
    <property type="molecule type" value="Genomic_DNA"/>
</dbReference>
<keyword evidence="6" id="KW-1185">Reference proteome</keyword>
<reference evidence="5 6" key="1">
    <citation type="submission" date="2018-06" db="EMBL/GenBank/DDBJ databases">
        <authorList>
            <consortium name="Pathogen Informatics"/>
            <person name="Doyle S."/>
        </authorList>
    </citation>
    <scope>NUCLEOTIDE SEQUENCE [LARGE SCALE GENOMIC DNA]</scope>
    <source>
        <strain evidence="5 6">NCTC10738</strain>
    </source>
</reference>
<dbReference type="AlphaFoldDB" id="A0A380BXE0"/>
<dbReference type="Pfam" id="PF00760">
    <property type="entry name" value="Cucumo_coat"/>
    <property type="match status" value="1"/>
</dbReference>
<dbReference type="SUPFAM" id="SSF53955">
    <property type="entry name" value="Lysozyme-like"/>
    <property type="match status" value="1"/>
</dbReference>
<evidence type="ECO:0000313" key="5">
    <source>
        <dbReference type="EMBL" id="SUJ08272.1"/>
    </source>
</evidence>
<dbReference type="GO" id="GO:0008933">
    <property type="term" value="F:peptidoglycan lytic transglycosylase activity"/>
    <property type="evidence" value="ECO:0007669"/>
    <property type="project" value="InterPro"/>
</dbReference>
<dbReference type="Pfam" id="PF14718">
    <property type="entry name" value="SLT_L"/>
    <property type="match status" value="1"/>
</dbReference>
<evidence type="ECO:0000313" key="6">
    <source>
        <dbReference type="Proteomes" id="UP000254069"/>
    </source>
</evidence>
<dbReference type="GO" id="GO:0016020">
    <property type="term" value="C:membrane"/>
    <property type="evidence" value="ECO:0007669"/>
    <property type="project" value="InterPro"/>
</dbReference>
<gene>
    <name evidence="5" type="primary">slt</name>
    <name evidence="5" type="ORF">NCTC10738_04065</name>
</gene>
<organism evidence="5 6">
    <name type="scientific">Shewanella algae</name>
    <dbReference type="NCBI Taxonomy" id="38313"/>
    <lineage>
        <taxon>Bacteria</taxon>
        <taxon>Pseudomonadati</taxon>
        <taxon>Pseudomonadota</taxon>
        <taxon>Gammaproteobacteria</taxon>
        <taxon>Alteromonadales</taxon>
        <taxon>Shewanellaceae</taxon>
        <taxon>Shewanella</taxon>
    </lineage>
</organism>
<feature type="domain" description="Transglycosylase SLT" evidence="3">
    <location>
        <begin position="489"/>
        <end position="600"/>
    </location>
</feature>
<evidence type="ECO:0000259" key="4">
    <source>
        <dbReference type="Pfam" id="PF14718"/>
    </source>
</evidence>
<dbReference type="InterPro" id="IPR008939">
    <property type="entry name" value="Lytic_TGlycosylase_superhlx_U"/>
</dbReference>
<sequence>MRRALTRIALAGSVALSALTVSTPWMLFPGIGHAAKAPAALEQQRQSYLKAREALDKGQLADYRKLRAQLKDYPLNIYLDFHAELDDIMALSGSKALKALDKFEHSPLHASARHRYLVQAGADKRWQDFLAISPELPRATELQCYFYRAKLGQGEAQVAWDGARQLWLYGRSRPKECDPLFNAWSKAGHRTQELIWSRMMLAFDAGQSGLLQYLGRKVTQHQSQAKLLQAVYKDPNRLRHMNQFDGDAPIYSDIVSAGLKRLARKDLRQAVRLYVKYEKAGRFSDFQGRQLNRYLVRRALIVEDEGLRDHIDTMLPLLKADDLTERRLRWAIAEQNDADIRRFLPLLSDEGRNDARWRYWHLRVNGRDDTMLEALSKERNFYGFWAAAELGVAPNLAHVPTQSQAQMQARLADDKALARVSELLALDKLVDARIEWSQMLARHNKQMRAQYGVYAQEQGWDALAVEASIQARLWNDMEMRFPYAADPFFTRAGKDFKVNVNEIRAISRRESAFYPYATSSVGARGLMQLMPATAKQTAKEFKLAFNGSRSLYDPAINVPLGSAYYTKLLEQFDNNRVLAVAAYNAGPHRVKRWLKQSDGKLDVMSFIETIPFSETRSYVQAVFTYRQIYELRQQQALPQFSETELGRRY</sequence>
<dbReference type="Gene3D" id="1.25.20.10">
    <property type="entry name" value="Bacterial muramidases"/>
    <property type="match status" value="1"/>
</dbReference>
<dbReference type="PANTHER" id="PTHR37423:SF5">
    <property type="entry name" value="SOLUBLE LYTIC MUREIN TRANSGLYCOSYLASE"/>
    <property type="match status" value="1"/>
</dbReference>
<accession>A0A380BXE0</accession>
<protein>
    <submittedName>
        <fullName evidence="5">Soluble lytic murein transglycosylase</fullName>
        <ecNumber evidence="5">4.2.2.-</ecNumber>
    </submittedName>
</protein>
<name>A0A380BXE0_9GAMM</name>
<dbReference type="Proteomes" id="UP000254069">
    <property type="component" value="Unassembled WGS sequence"/>
</dbReference>
<keyword evidence="5" id="KW-0456">Lyase</keyword>
<evidence type="ECO:0000256" key="2">
    <source>
        <dbReference type="ARBA" id="ARBA00022729"/>
    </source>
</evidence>
<feature type="domain" description="Lytic transglycosylase superhelical linker" evidence="4">
    <location>
        <begin position="411"/>
        <end position="477"/>
    </location>
</feature>
<evidence type="ECO:0000259" key="3">
    <source>
        <dbReference type="Pfam" id="PF01464"/>
    </source>
</evidence>
<dbReference type="GO" id="GO:0042597">
    <property type="term" value="C:periplasmic space"/>
    <property type="evidence" value="ECO:0007669"/>
    <property type="project" value="InterPro"/>
</dbReference>
<proteinExistence type="inferred from homology"/>
<dbReference type="InterPro" id="IPR037061">
    <property type="entry name" value="Lytic_TGlycoase_superhlx_L_sf"/>
</dbReference>
<dbReference type="GO" id="GO:0000270">
    <property type="term" value="P:peptidoglycan metabolic process"/>
    <property type="evidence" value="ECO:0007669"/>
    <property type="project" value="InterPro"/>
</dbReference>
<dbReference type="Pfam" id="PF01464">
    <property type="entry name" value="SLT"/>
    <property type="match status" value="1"/>
</dbReference>
<dbReference type="InterPro" id="IPR000189">
    <property type="entry name" value="Transglyc_AS"/>
</dbReference>
<evidence type="ECO:0000256" key="1">
    <source>
        <dbReference type="ARBA" id="ARBA00007734"/>
    </source>
</evidence>
<dbReference type="PANTHER" id="PTHR37423">
    <property type="entry name" value="SOLUBLE LYTIC MUREIN TRANSGLYCOSYLASE-RELATED"/>
    <property type="match status" value="1"/>
</dbReference>
<dbReference type="PROSITE" id="PS00922">
    <property type="entry name" value="TRANSGLYCOSYLASE"/>
    <property type="match status" value="1"/>
</dbReference>
<dbReference type="SUPFAM" id="SSF48435">
    <property type="entry name" value="Bacterial muramidases"/>
    <property type="match status" value="1"/>
</dbReference>
<dbReference type="Gene3D" id="1.10.530.10">
    <property type="match status" value="1"/>
</dbReference>
<dbReference type="InterPro" id="IPR023346">
    <property type="entry name" value="Lysozyme-like_dom_sf"/>
</dbReference>
<dbReference type="EC" id="4.2.2.-" evidence="5"/>
<dbReference type="InterPro" id="IPR008258">
    <property type="entry name" value="Transglycosylase_SLT_dom_1"/>
</dbReference>